<dbReference type="InterPro" id="IPR000210">
    <property type="entry name" value="BTB/POZ_dom"/>
</dbReference>
<name>A0A151WGU9_9HYME</name>
<organism evidence="2 3">
    <name type="scientific">Mycetomoellerius zeteki</name>
    <dbReference type="NCBI Taxonomy" id="64791"/>
    <lineage>
        <taxon>Eukaryota</taxon>
        <taxon>Metazoa</taxon>
        <taxon>Ecdysozoa</taxon>
        <taxon>Arthropoda</taxon>
        <taxon>Hexapoda</taxon>
        <taxon>Insecta</taxon>
        <taxon>Pterygota</taxon>
        <taxon>Neoptera</taxon>
        <taxon>Endopterygota</taxon>
        <taxon>Hymenoptera</taxon>
        <taxon>Apocrita</taxon>
        <taxon>Aculeata</taxon>
        <taxon>Formicoidea</taxon>
        <taxon>Formicidae</taxon>
        <taxon>Myrmicinae</taxon>
        <taxon>Mycetomoellerius</taxon>
    </lineage>
</organism>
<evidence type="ECO:0000313" key="2">
    <source>
        <dbReference type="EMBL" id="KYQ47069.1"/>
    </source>
</evidence>
<keyword evidence="3" id="KW-1185">Reference proteome</keyword>
<dbReference type="STRING" id="64791.A0A151WGU9"/>
<evidence type="ECO:0000313" key="3">
    <source>
        <dbReference type="Proteomes" id="UP000075809"/>
    </source>
</evidence>
<dbReference type="InterPro" id="IPR011333">
    <property type="entry name" value="SKP1/BTB/POZ_sf"/>
</dbReference>
<dbReference type="SUPFAM" id="SSF54695">
    <property type="entry name" value="POZ domain"/>
    <property type="match status" value="1"/>
</dbReference>
<dbReference type="SMART" id="SM00225">
    <property type="entry name" value="BTB"/>
    <property type="match status" value="1"/>
</dbReference>
<proteinExistence type="predicted"/>
<dbReference type="PANTHER" id="PTHR24413">
    <property type="entry name" value="SPECKLE-TYPE POZ PROTEIN"/>
    <property type="match status" value="1"/>
</dbReference>
<gene>
    <name evidence="2" type="ORF">ALC60_13926</name>
</gene>
<dbReference type="EMBL" id="KQ983145">
    <property type="protein sequence ID" value="KYQ47069.1"/>
    <property type="molecule type" value="Genomic_DNA"/>
</dbReference>
<dbReference type="PROSITE" id="PS50097">
    <property type="entry name" value="BTB"/>
    <property type="match status" value="1"/>
</dbReference>
<dbReference type="AlphaFoldDB" id="A0A151WGU9"/>
<reference evidence="2 3" key="1">
    <citation type="submission" date="2015-09" db="EMBL/GenBank/DDBJ databases">
        <title>Trachymyrmex zeteki WGS genome.</title>
        <authorList>
            <person name="Nygaard S."/>
            <person name="Hu H."/>
            <person name="Boomsma J."/>
            <person name="Zhang G."/>
        </authorList>
    </citation>
    <scope>NUCLEOTIDE SEQUENCE [LARGE SCALE GENOMIC DNA]</scope>
    <source>
        <strain evidence="2">Tzet28-1</strain>
        <tissue evidence="2">Whole body</tissue>
    </source>
</reference>
<dbReference type="Gene3D" id="3.30.710.10">
    <property type="entry name" value="Potassium Channel Kv1.1, Chain A"/>
    <property type="match status" value="1"/>
</dbReference>
<accession>A0A151WGU9</accession>
<dbReference type="Proteomes" id="UP000075809">
    <property type="component" value="Unassembled WGS sequence"/>
</dbReference>
<protein>
    <submittedName>
        <fullName evidence="2">RCC1 and BTB domain-containing protein 1</fullName>
    </submittedName>
</protein>
<dbReference type="Pfam" id="PF00651">
    <property type="entry name" value="BTB"/>
    <property type="match status" value="1"/>
</dbReference>
<sequence>MVVEKQSIYVHKVILKIRSTYFRTMFQTDWIENKQSIIENHNYKYIVYKKFLEYLYTGRINLSSFENLLDLLRLADEFCEKNLQTDCIRKIKKTINVSNVMRLFKIINEMTVEHYKKELIKYCFNFYFKNMTNVIRTESFEELDVETKSMLIDKGKNFFLSEIGNSGYLE</sequence>
<feature type="domain" description="BTB" evidence="1">
    <location>
        <begin position="1"/>
        <end position="64"/>
    </location>
</feature>
<evidence type="ECO:0000259" key="1">
    <source>
        <dbReference type="PROSITE" id="PS50097"/>
    </source>
</evidence>